<feature type="transmembrane region" description="Helical" evidence="1">
    <location>
        <begin position="360"/>
        <end position="381"/>
    </location>
</feature>
<keyword evidence="6" id="KW-1185">Reference proteome</keyword>
<dbReference type="Proteomes" id="UP000002320">
    <property type="component" value="Unassembled WGS sequence"/>
</dbReference>
<gene>
    <name evidence="5" type="primary">6036826</name>
    <name evidence="4" type="ORF">CpipJ_CPIJ004750</name>
</gene>
<evidence type="ECO:0000313" key="5">
    <source>
        <dbReference type="EnsemblMetazoa" id="CPIJ004750-PA"/>
    </source>
</evidence>
<feature type="transmembrane region" description="Helical" evidence="1">
    <location>
        <begin position="550"/>
        <end position="569"/>
    </location>
</feature>
<accession>B0WDN3</accession>
<organism>
    <name type="scientific">Culex quinquefasciatus</name>
    <name type="common">Southern house mosquito</name>
    <name type="synonym">Culex pungens</name>
    <dbReference type="NCBI Taxonomy" id="7176"/>
    <lineage>
        <taxon>Eukaryota</taxon>
        <taxon>Metazoa</taxon>
        <taxon>Ecdysozoa</taxon>
        <taxon>Arthropoda</taxon>
        <taxon>Hexapoda</taxon>
        <taxon>Insecta</taxon>
        <taxon>Pterygota</taxon>
        <taxon>Neoptera</taxon>
        <taxon>Endopterygota</taxon>
        <taxon>Diptera</taxon>
        <taxon>Nematocera</taxon>
        <taxon>Culicoidea</taxon>
        <taxon>Culicidae</taxon>
        <taxon>Culicinae</taxon>
        <taxon>Culicini</taxon>
        <taxon>Culex</taxon>
        <taxon>Culex</taxon>
    </lineage>
</organism>
<feature type="domain" description="Acyltransferase 3" evidence="3">
    <location>
        <begin position="222"/>
        <end position="593"/>
    </location>
</feature>
<feature type="transmembrane region" description="Helical" evidence="1">
    <location>
        <begin position="581"/>
        <end position="601"/>
    </location>
</feature>
<proteinExistence type="predicted"/>
<keyword evidence="1" id="KW-0812">Transmembrane</keyword>
<feature type="transmembrane region" description="Helical" evidence="1">
    <location>
        <begin position="502"/>
        <end position="529"/>
    </location>
</feature>
<dbReference type="EnsemblMetazoa" id="CPIJ004750-RA">
    <property type="protein sequence ID" value="CPIJ004750-PA"/>
    <property type="gene ID" value="CPIJ004750"/>
</dbReference>
<dbReference type="AlphaFoldDB" id="B0WDN3"/>
<dbReference type="KEGG" id="cqu:CpipJ_CPIJ004750"/>
<sequence length="617" mass="71742">MEKLWLFLGLISLVECSRIIPPLYRYDDHDGCHDTGAYCFVRIVFKQDRDPFDSSRITTGFRRNLLDWGICIKECQRELEQFDEEDRQSLFQPKFEINFTYIVPANLWDQYLDPFKANYSELINICVNNRLKRDYNFDRLAYSEIEYCQDGLGTSRSTPGWSVIAFYAIVLALASLMIYANVIDWLGQDRLEGHVIVSSFSVRRNWILLTKQSTSDLYRDFGYIDGVRVILSLLVMSIHYLILIVAIPLKNPEYIEEIFFAISGLLLTISVLKDGDHNPIYDLRYARNKIKARLIRIAPVYFFFMLVSIVIPDLPEMHVGPVGYKALIQEQARCRKRWWINVLFLSNLPPFGGQVCNQQGWYLAADLQLFVVALAIVIACWSYPKHAKNLMRICVVIALAIPIGIVYLLGLESALPFRLSDAQFLHMYQLWIKHVYVPSYSNFTSYLAGVVVGYIYHQNRHNNLNLDDFWIYYIIKRARVPLLALAYLPTFIFYRYEIPRLSWLTIIHTVLYRNAGVIAFCVTLIECFQNSPGTIRKFLSSKPMTSMGKLSFAVYVLHIPMIRIVLNWIPPTLELTWWSPVWMVPSFAGIYLIGLCVYLCIEQPVSLVLKHYWLGKN</sequence>
<dbReference type="Pfam" id="PF01757">
    <property type="entry name" value="Acyl_transf_3"/>
    <property type="match status" value="1"/>
</dbReference>
<name>B0WDN3_CULQU</name>
<feature type="transmembrane region" description="Helical" evidence="1">
    <location>
        <begin position="393"/>
        <end position="415"/>
    </location>
</feature>
<feature type="transmembrane region" description="Helical" evidence="1">
    <location>
        <begin position="293"/>
        <end position="311"/>
    </location>
</feature>
<feature type="transmembrane region" description="Helical" evidence="1">
    <location>
        <begin position="478"/>
        <end position="496"/>
    </location>
</feature>
<keyword evidence="1" id="KW-1133">Transmembrane helix</keyword>
<evidence type="ECO:0000313" key="4">
    <source>
        <dbReference type="EMBL" id="EDS44732.1"/>
    </source>
</evidence>
<dbReference type="PANTHER" id="PTHR11161:SF22">
    <property type="entry name" value="ACYLTRANSFERASE 3 DOMAIN-CONTAINING PROTEIN-RELATED"/>
    <property type="match status" value="1"/>
</dbReference>
<feature type="signal peptide" evidence="2">
    <location>
        <begin position="1"/>
        <end position="16"/>
    </location>
</feature>
<dbReference type="eggNOG" id="KOG3700">
    <property type="taxonomic scope" value="Eukaryota"/>
</dbReference>
<feature type="transmembrane region" description="Helical" evidence="1">
    <location>
        <begin position="254"/>
        <end position="272"/>
    </location>
</feature>
<dbReference type="InterPro" id="IPR002656">
    <property type="entry name" value="Acyl_transf_3_dom"/>
</dbReference>
<feature type="transmembrane region" description="Helical" evidence="1">
    <location>
        <begin position="229"/>
        <end position="248"/>
    </location>
</feature>
<dbReference type="InterPro" id="IPR052728">
    <property type="entry name" value="O2_lipid_transport_reg"/>
</dbReference>
<evidence type="ECO:0000259" key="3">
    <source>
        <dbReference type="Pfam" id="PF01757"/>
    </source>
</evidence>
<evidence type="ECO:0000256" key="1">
    <source>
        <dbReference type="SAM" id="Phobius"/>
    </source>
</evidence>
<dbReference type="InParanoid" id="B0WDN3"/>
<dbReference type="OrthoDB" id="10265389at2759"/>
<feature type="chain" id="PRO_5014566657" description="Acyltransferase 3 domain-containing protein" evidence="2">
    <location>
        <begin position="17"/>
        <end position="617"/>
    </location>
</feature>
<keyword evidence="1" id="KW-0472">Membrane</keyword>
<dbReference type="HOGENOM" id="CLU_007874_5_0_1"/>
<dbReference type="PANTHER" id="PTHR11161">
    <property type="entry name" value="O-ACYLTRANSFERASE"/>
    <property type="match status" value="1"/>
</dbReference>
<feature type="transmembrane region" description="Helical" evidence="1">
    <location>
        <begin position="160"/>
        <end position="180"/>
    </location>
</feature>
<evidence type="ECO:0000256" key="2">
    <source>
        <dbReference type="SAM" id="SignalP"/>
    </source>
</evidence>
<protein>
    <recommendedName>
        <fullName evidence="3">Acyltransferase 3 domain-containing protein</fullName>
    </recommendedName>
</protein>
<dbReference type="VEuPathDB" id="VectorBase:CQUJHB000183"/>
<evidence type="ECO:0000313" key="6">
    <source>
        <dbReference type="Proteomes" id="UP000002320"/>
    </source>
</evidence>
<reference evidence="4" key="1">
    <citation type="submission" date="2007-03" db="EMBL/GenBank/DDBJ databases">
        <title>Annotation of Culex pipiens quinquefasciatus.</title>
        <authorList>
            <consortium name="The Broad Institute Genome Sequencing Platform"/>
            <person name="Atkinson P.W."/>
            <person name="Hemingway J."/>
            <person name="Christensen B.M."/>
            <person name="Higgs S."/>
            <person name="Kodira C."/>
            <person name="Hannick L."/>
            <person name="Megy K."/>
            <person name="O'Leary S."/>
            <person name="Pearson M."/>
            <person name="Haas B.J."/>
            <person name="Mauceli E."/>
            <person name="Wortman J.R."/>
            <person name="Lee N.H."/>
            <person name="Guigo R."/>
            <person name="Stanke M."/>
            <person name="Alvarado L."/>
            <person name="Amedeo P."/>
            <person name="Antoine C.H."/>
            <person name="Arensburger P."/>
            <person name="Bidwell S.L."/>
            <person name="Crawford M."/>
            <person name="Camaro F."/>
            <person name="Devon K."/>
            <person name="Engels R."/>
            <person name="Hammond M."/>
            <person name="Howarth C."/>
            <person name="Koehrsen M."/>
            <person name="Lawson D."/>
            <person name="Montgomery P."/>
            <person name="Nene V."/>
            <person name="Nusbaum C."/>
            <person name="Puiu D."/>
            <person name="Romero-Severson J."/>
            <person name="Severson D.W."/>
            <person name="Shumway M."/>
            <person name="Sisk P."/>
            <person name="Stolte C."/>
            <person name="Zeng Q."/>
            <person name="Eisenstadt E."/>
            <person name="Fraser-Liggett C."/>
            <person name="Strausberg R."/>
            <person name="Galagan J."/>
            <person name="Birren B."/>
            <person name="Collins F.H."/>
        </authorList>
    </citation>
    <scope>NUCLEOTIDE SEQUENCE [LARGE SCALE GENOMIC DNA]</scope>
    <source>
        <strain evidence="4">JHB</strain>
    </source>
</reference>
<keyword evidence="2" id="KW-0732">Signal</keyword>
<dbReference type="GO" id="GO:0016747">
    <property type="term" value="F:acyltransferase activity, transferring groups other than amino-acyl groups"/>
    <property type="evidence" value="ECO:0007669"/>
    <property type="project" value="InterPro"/>
</dbReference>
<dbReference type="VEuPathDB" id="VectorBase:CPIJ004750"/>
<dbReference type="EMBL" id="DS231899">
    <property type="protein sequence ID" value="EDS44732.1"/>
    <property type="molecule type" value="Genomic_DNA"/>
</dbReference>
<feature type="transmembrane region" description="Helical" evidence="1">
    <location>
        <begin position="435"/>
        <end position="457"/>
    </location>
</feature>
<reference evidence="5" key="2">
    <citation type="submission" date="2020-05" db="UniProtKB">
        <authorList>
            <consortium name="EnsemblMetazoa"/>
        </authorList>
    </citation>
    <scope>IDENTIFICATION</scope>
    <source>
        <strain evidence="5">JHB</strain>
    </source>
</reference>